<dbReference type="EMBL" id="QJUI01000014">
    <property type="protein sequence ID" value="TBU76459.1"/>
    <property type="molecule type" value="Genomic_DNA"/>
</dbReference>
<dbReference type="RefSeq" id="WP_131181063.1">
    <property type="nucleotide sequence ID" value="NZ_QJUI01000014.1"/>
</dbReference>
<gene>
    <name evidence="2" type="ORF">DNK06_16355</name>
</gene>
<protein>
    <recommendedName>
        <fullName evidence="4">ABC transporter permease</fullName>
    </recommendedName>
</protein>
<evidence type="ECO:0000313" key="2">
    <source>
        <dbReference type="EMBL" id="TBU76459.1"/>
    </source>
</evidence>
<reference evidence="2 3" key="1">
    <citation type="submission" date="2018-06" db="EMBL/GenBank/DDBJ databases">
        <title>Three novel Pseudomonas species isolated from symptomatic oak.</title>
        <authorList>
            <person name="Bueno-Gonzalez V."/>
            <person name="Brady C."/>
        </authorList>
    </citation>
    <scope>NUCLEOTIDE SEQUENCE [LARGE SCALE GENOMIC DNA]</scope>
    <source>
        <strain evidence="2 3">P9A</strain>
    </source>
</reference>
<keyword evidence="1" id="KW-0472">Membrane</keyword>
<dbReference type="Proteomes" id="UP000292302">
    <property type="component" value="Unassembled WGS sequence"/>
</dbReference>
<organism evidence="2 3">
    <name type="scientific">Phytopseudomonas daroniae</name>
    <dbReference type="NCBI Taxonomy" id="2487519"/>
    <lineage>
        <taxon>Bacteria</taxon>
        <taxon>Pseudomonadati</taxon>
        <taxon>Pseudomonadota</taxon>
        <taxon>Gammaproteobacteria</taxon>
        <taxon>Pseudomonadales</taxon>
        <taxon>Pseudomonadaceae</taxon>
        <taxon>Phytopseudomonas</taxon>
    </lineage>
</organism>
<keyword evidence="1" id="KW-0812">Transmembrane</keyword>
<evidence type="ECO:0008006" key="4">
    <source>
        <dbReference type="Google" id="ProtNLM"/>
    </source>
</evidence>
<proteinExistence type="predicted"/>
<dbReference type="OrthoDB" id="6938705at2"/>
<sequence length="67" mass="7639">MDEILNFIGTLIERGFRVFGLWVLRILTGGRYKDTNSYLYFFPTFIGFLILAVLPGAIILTVLVSRP</sequence>
<accession>A0A4Q9QIJ3</accession>
<evidence type="ECO:0000256" key="1">
    <source>
        <dbReference type="SAM" id="Phobius"/>
    </source>
</evidence>
<dbReference type="AlphaFoldDB" id="A0A4Q9QIJ3"/>
<feature type="transmembrane region" description="Helical" evidence="1">
    <location>
        <begin position="38"/>
        <end position="64"/>
    </location>
</feature>
<comment type="caution">
    <text evidence="2">The sequence shown here is derived from an EMBL/GenBank/DDBJ whole genome shotgun (WGS) entry which is preliminary data.</text>
</comment>
<name>A0A4Q9QIJ3_9GAMM</name>
<keyword evidence="1" id="KW-1133">Transmembrane helix</keyword>
<evidence type="ECO:0000313" key="3">
    <source>
        <dbReference type="Proteomes" id="UP000292302"/>
    </source>
</evidence>
<keyword evidence="3" id="KW-1185">Reference proteome</keyword>